<reference evidence="2 3" key="1">
    <citation type="submission" date="2016-10" db="EMBL/GenBank/DDBJ databases">
        <authorList>
            <person name="Cai Z."/>
        </authorList>
    </citation>
    <scope>NUCLEOTIDE SEQUENCE [LARGE SCALE GENOMIC DNA]</scope>
    <source>
        <strain evidence="2 3">CGMCC 1.10826</strain>
    </source>
</reference>
<feature type="compositionally biased region" description="Basic and acidic residues" evidence="1">
    <location>
        <begin position="78"/>
        <end position="102"/>
    </location>
</feature>
<protein>
    <submittedName>
        <fullName evidence="2">Uncharacterized protein</fullName>
    </submittedName>
</protein>
<feature type="compositionally biased region" description="Gly residues" evidence="1">
    <location>
        <begin position="25"/>
        <end position="35"/>
    </location>
</feature>
<evidence type="ECO:0000313" key="2">
    <source>
        <dbReference type="EMBL" id="SSA45137.1"/>
    </source>
</evidence>
<evidence type="ECO:0000256" key="1">
    <source>
        <dbReference type="SAM" id="MobiDB-lite"/>
    </source>
</evidence>
<organism evidence="2 3">
    <name type="scientific">Georgenia satyanarayanai</name>
    <dbReference type="NCBI Taxonomy" id="860221"/>
    <lineage>
        <taxon>Bacteria</taxon>
        <taxon>Bacillati</taxon>
        <taxon>Actinomycetota</taxon>
        <taxon>Actinomycetes</taxon>
        <taxon>Micrococcales</taxon>
        <taxon>Bogoriellaceae</taxon>
        <taxon>Georgenia</taxon>
    </lineage>
</organism>
<dbReference type="EMBL" id="UETB01000011">
    <property type="protein sequence ID" value="SSA45137.1"/>
    <property type="molecule type" value="Genomic_DNA"/>
</dbReference>
<feature type="region of interest" description="Disordered" evidence="1">
    <location>
        <begin position="64"/>
        <end position="103"/>
    </location>
</feature>
<feature type="compositionally biased region" description="Gly residues" evidence="1">
    <location>
        <begin position="1"/>
        <end position="14"/>
    </location>
</feature>
<name>A0A2Y9ARL2_9MICO</name>
<proteinExistence type="predicted"/>
<dbReference type="Proteomes" id="UP000250222">
    <property type="component" value="Unassembled WGS sequence"/>
</dbReference>
<evidence type="ECO:0000313" key="3">
    <source>
        <dbReference type="Proteomes" id="UP000250222"/>
    </source>
</evidence>
<gene>
    <name evidence="2" type="ORF">SAMN05216184_111117</name>
</gene>
<feature type="region of interest" description="Disordered" evidence="1">
    <location>
        <begin position="115"/>
        <end position="134"/>
    </location>
</feature>
<dbReference type="AlphaFoldDB" id="A0A2Y9ARL2"/>
<feature type="region of interest" description="Disordered" evidence="1">
    <location>
        <begin position="1"/>
        <end position="51"/>
    </location>
</feature>
<keyword evidence="3" id="KW-1185">Reference proteome</keyword>
<accession>A0A2Y9ARL2</accession>
<sequence length="134" mass="12913">MSGPGPGETTGADGGGEEQRAQAHGEGGGGHGGLVHGDEAGGHARGCGVEAGDRLGRDVEGAVLEAAPGVDDGAGALLDRDVDRADDRLGGAGGRDGRRDGAGRQVQALLRAVGQTTDDGLPAGEDVDLGAAAV</sequence>